<dbReference type="Proteomes" id="UP001224775">
    <property type="component" value="Unassembled WGS sequence"/>
</dbReference>
<evidence type="ECO:0000259" key="2">
    <source>
        <dbReference type="Pfam" id="PF00443"/>
    </source>
</evidence>
<dbReference type="GO" id="GO:0004843">
    <property type="term" value="F:cysteine-type deubiquitinase activity"/>
    <property type="evidence" value="ECO:0007669"/>
    <property type="project" value="UniProtKB-EC"/>
</dbReference>
<feature type="region of interest" description="Disordered" evidence="1">
    <location>
        <begin position="566"/>
        <end position="658"/>
    </location>
</feature>
<organism evidence="3 4">
    <name type="scientific">Skeletonema marinoi</name>
    <dbReference type="NCBI Taxonomy" id="267567"/>
    <lineage>
        <taxon>Eukaryota</taxon>
        <taxon>Sar</taxon>
        <taxon>Stramenopiles</taxon>
        <taxon>Ochrophyta</taxon>
        <taxon>Bacillariophyta</taxon>
        <taxon>Coscinodiscophyceae</taxon>
        <taxon>Thalassiosirophycidae</taxon>
        <taxon>Thalassiosirales</taxon>
        <taxon>Skeletonemataceae</taxon>
        <taxon>Skeletonema</taxon>
        <taxon>Skeletonema marinoi-dohrnii complex</taxon>
    </lineage>
</organism>
<dbReference type="Pfam" id="PF00443">
    <property type="entry name" value="UCH"/>
    <property type="match status" value="1"/>
</dbReference>
<dbReference type="EC" id="3.4.19.12" evidence="3"/>
<dbReference type="GO" id="GO:0016579">
    <property type="term" value="P:protein deubiquitination"/>
    <property type="evidence" value="ECO:0007669"/>
    <property type="project" value="InterPro"/>
</dbReference>
<dbReference type="EMBL" id="JATAAI010000021">
    <property type="protein sequence ID" value="KAK1738390.1"/>
    <property type="molecule type" value="Genomic_DNA"/>
</dbReference>
<evidence type="ECO:0000313" key="3">
    <source>
        <dbReference type="EMBL" id="KAK1738390.1"/>
    </source>
</evidence>
<dbReference type="InterPro" id="IPR018200">
    <property type="entry name" value="USP_CS"/>
</dbReference>
<dbReference type="InterPro" id="IPR050164">
    <property type="entry name" value="Peptidase_C19"/>
</dbReference>
<dbReference type="InterPro" id="IPR038765">
    <property type="entry name" value="Papain-like_cys_pep_sf"/>
</dbReference>
<keyword evidence="4" id="KW-1185">Reference proteome</keyword>
<dbReference type="SUPFAM" id="SSF54001">
    <property type="entry name" value="Cysteine proteinases"/>
    <property type="match status" value="1"/>
</dbReference>
<sequence>MRVTPTFRTNIEKAKKYAKHHGIPTYTCKDKEGKQVFYFLKDSKGYFKKGTLSDEAIGLLDSINGFSIRSGGFLRESNRAQNIAQFGTADSNQIRNINKIHKRKAARKAQAKASAELTAQQSSSAKTSVEKFLVHGIDFAKDYTNFDVIKESRHPFAQLGHSSLVLTNEFETCPDDDSKKKLDVKKLKPYYSLSEKSKARVNHNHTQPPQHVYAHAGGIGATFFAAKHWADAHMKHIQQHGEIVILDDGKRVCQIRTQLHFFFPWQRDFHMFNQIRGHNNGGINPASRLLARCKHPVSPGATLELTFHVPVELMYKDAFGRNDWKMWSPALFHFYKAVKKTWVHLDGNLEAVLNWDFNDRRVVATDIGIMSKDLYQQRFEASASPLTGMVRSTGNDSDEDSVTIIDLEEQDDSLQLAIHKSLLEDDDVTETSIAGIDSLSNTIIIHFKRFFHDENMIPQKKNDKITLKECLAFSSFCSPKAIRSKSDYTLCSVVKHHGNSLASGHYTTDSIRNTNAPGEAVDLDWVHSNDRVCTEISSQDVLNDQNSYLVMYTLNSNMDNEATAVTVTEASSSEERSISTDEESSTDMQVARSDSTPYSSSTIDSDTEESVREVIDLIGNSNADKEIKKQRSRSSSRSKNDERRKRRRSNSTTTSSTEVTEIVDLVKRTKAKSKDKSDVDDDFQMWVRCSGDAVDKISAVYGNILW</sequence>
<dbReference type="Gene3D" id="3.90.70.10">
    <property type="entry name" value="Cysteine proteinases"/>
    <property type="match status" value="1"/>
</dbReference>
<keyword evidence="3" id="KW-0378">Hydrolase</keyword>
<proteinExistence type="predicted"/>
<protein>
    <submittedName>
        <fullName evidence="3">Ubiquitin carboxyl-terminal hydrolase</fullName>
        <ecNumber evidence="3">3.4.19.12</ecNumber>
    </submittedName>
</protein>
<evidence type="ECO:0000313" key="4">
    <source>
        <dbReference type="Proteomes" id="UP001224775"/>
    </source>
</evidence>
<feature type="compositionally biased region" description="Polar residues" evidence="1">
    <location>
        <begin position="586"/>
        <end position="598"/>
    </location>
</feature>
<feature type="domain" description="Peptidase C19 ubiquitin carboxyl-terminal hydrolase" evidence="2">
    <location>
        <begin position="433"/>
        <end position="552"/>
    </location>
</feature>
<dbReference type="GO" id="GO:0005829">
    <property type="term" value="C:cytosol"/>
    <property type="evidence" value="ECO:0007669"/>
    <property type="project" value="TreeGrafter"/>
</dbReference>
<dbReference type="InterPro" id="IPR001394">
    <property type="entry name" value="Peptidase_C19_UCH"/>
</dbReference>
<name>A0AAD9DA84_9STRA</name>
<dbReference type="CDD" id="cd02257">
    <property type="entry name" value="Peptidase_C19"/>
    <property type="match status" value="1"/>
</dbReference>
<dbReference type="PROSITE" id="PS00973">
    <property type="entry name" value="USP_2"/>
    <property type="match status" value="1"/>
</dbReference>
<reference evidence="3" key="1">
    <citation type="submission" date="2023-06" db="EMBL/GenBank/DDBJ databases">
        <title>Survivors Of The Sea: Transcriptome response of Skeletonema marinoi to long-term dormancy.</title>
        <authorList>
            <person name="Pinder M.I.M."/>
            <person name="Kourtchenko O."/>
            <person name="Robertson E.K."/>
            <person name="Larsson T."/>
            <person name="Maumus F."/>
            <person name="Osuna-Cruz C.M."/>
            <person name="Vancaester E."/>
            <person name="Stenow R."/>
            <person name="Vandepoele K."/>
            <person name="Ploug H."/>
            <person name="Bruchert V."/>
            <person name="Godhe A."/>
            <person name="Topel M."/>
        </authorList>
    </citation>
    <scope>NUCLEOTIDE SEQUENCE</scope>
    <source>
        <strain evidence="3">R05AC</strain>
    </source>
</reference>
<accession>A0AAD9DA84</accession>
<evidence type="ECO:0000256" key="1">
    <source>
        <dbReference type="SAM" id="MobiDB-lite"/>
    </source>
</evidence>
<dbReference type="PANTHER" id="PTHR24006">
    <property type="entry name" value="UBIQUITIN CARBOXYL-TERMINAL HYDROLASE"/>
    <property type="match status" value="1"/>
</dbReference>
<gene>
    <name evidence="3" type="ORF">QTG54_011059</name>
</gene>
<comment type="caution">
    <text evidence="3">The sequence shown here is derived from an EMBL/GenBank/DDBJ whole genome shotgun (WGS) entry which is preliminary data.</text>
</comment>
<dbReference type="AlphaFoldDB" id="A0AAD9DA84"/>
<dbReference type="GO" id="GO:0005634">
    <property type="term" value="C:nucleus"/>
    <property type="evidence" value="ECO:0007669"/>
    <property type="project" value="TreeGrafter"/>
</dbReference>